<sequence length="207" mass="24361">MDTLEIGVIGEIEKYIYDKILSKPPFYNYRKRSNGIPKKMNADSVVDLPLKDINNIIFDSIISYRNPQQSQSFDIIPLATFTKRDIRFSYFLERHSIVKAIMFVDPKCSCSSWRDIRYDNITSVEYRFVMIDAIKEFLNLRRFDTRSMIEMCNYMRDTKKALKTQINGLEFDVINKDGMGYIFLHIDKRILNNLSAVCGVTNKFEKK</sequence>
<protein>
    <submittedName>
        <fullName evidence="1">Uncharacterized protein</fullName>
    </submittedName>
</protein>
<reference evidence="1" key="1">
    <citation type="journal article" date="2021" name="Proc. Natl. Acad. Sci. U.S.A.">
        <title>A Catalog of Tens of Thousands of Viruses from Human Metagenomes Reveals Hidden Associations with Chronic Diseases.</title>
        <authorList>
            <person name="Tisza M.J."/>
            <person name="Buck C.B."/>
        </authorList>
    </citation>
    <scope>NUCLEOTIDE SEQUENCE</scope>
    <source>
        <strain evidence="1">CtelJ1</strain>
    </source>
</reference>
<accession>A0A8S5V2P1</accession>
<evidence type="ECO:0000313" key="1">
    <source>
        <dbReference type="EMBL" id="DAG00887.1"/>
    </source>
</evidence>
<dbReference type="EMBL" id="BK016184">
    <property type="protein sequence ID" value="DAG00887.1"/>
    <property type="molecule type" value="Genomic_DNA"/>
</dbReference>
<name>A0A8S5V2P1_9CAUD</name>
<organism evidence="1">
    <name type="scientific">CrAss-like virus sp. ctelJ1</name>
    <dbReference type="NCBI Taxonomy" id="2825838"/>
    <lineage>
        <taxon>Viruses</taxon>
        <taxon>Duplodnaviria</taxon>
        <taxon>Heunggongvirae</taxon>
        <taxon>Uroviricota</taxon>
        <taxon>Caudoviricetes</taxon>
        <taxon>Crassvirales</taxon>
    </lineage>
</organism>
<proteinExistence type="predicted"/>